<gene>
    <name evidence="2" type="ORF">Daura_16215</name>
</gene>
<protein>
    <submittedName>
        <fullName evidence="2">Uncharacterized protein</fullName>
    </submittedName>
</protein>
<feature type="chain" id="PRO_5040383923" evidence="1">
    <location>
        <begin position="27"/>
        <end position="142"/>
    </location>
</feature>
<dbReference type="OrthoDB" id="9977596at2"/>
<evidence type="ECO:0000313" key="2">
    <source>
        <dbReference type="EMBL" id="UWZ57563.1"/>
    </source>
</evidence>
<proteinExistence type="predicted"/>
<sequence length="142" mass="13815">MALTVRLAAAGLAALALAALPSPAHAYWRCAGTGAGEVATRAGSPAAVTATLAVNKKTVVVSGAAGRGAYATSVTVTLCRSAVRPCPAGQQAAAGTATVAATGTYTWTSPSLGNGSTVYGWATQAETSGWTDYSAVAGPVTV</sequence>
<dbReference type="RefSeq" id="WP_033359331.1">
    <property type="nucleotide sequence ID" value="NZ_CP073767.1"/>
</dbReference>
<organism evidence="2 3">
    <name type="scientific">Dactylosporangium aurantiacum</name>
    <dbReference type="NCBI Taxonomy" id="35754"/>
    <lineage>
        <taxon>Bacteria</taxon>
        <taxon>Bacillati</taxon>
        <taxon>Actinomycetota</taxon>
        <taxon>Actinomycetes</taxon>
        <taxon>Micromonosporales</taxon>
        <taxon>Micromonosporaceae</taxon>
        <taxon>Dactylosporangium</taxon>
    </lineage>
</organism>
<evidence type="ECO:0000313" key="3">
    <source>
        <dbReference type="Proteomes" id="UP001058003"/>
    </source>
</evidence>
<keyword evidence="3" id="KW-1185">Reference proteome</keyword>
<name>A0A9Q9MFU0_9ACTN</name>
<dbReference type="EMBL" id="CP073767">
    <property type="protein sequence ID" value="UWZ57563.1"/>
    <property type="molecule type" value="Genomic_DNA"/>
</dbReference>
<accession>A0A9Q9MFU0</accession>
<dbReference type="KEGG" id="daur:Daura_16215"/>
<dbReference type="AlphaFoldDB" id="A0A9Q9MFU0"/>
<dbReference type="Proteomes" id="UP001058003">
    <property type="component" value="Chromosome"/>
</dbReference>
<feature type="signal peptide" evidence="1">
    <location>
        <begin position="1"/>
        <end position="26"/>
    </location>
</feature>
<keyword evidence="1" id="KW-0732">Signal</keyword>
<reference evidence="2" key="1">
    <citation type="submission" date="2021-04" db="EMBL/GenBank/DDBJ databases">
        <title>Dactylosporangium aurantiacum NRRL B-8018 full assembly.</title>
        <authorList>
            <person name="Hartkoorn R.C."/>
            <person name="Beaudoing E."/>
            <person name="Hot D."/>
        </authorList>
    </citation>
    <scope>NUCLEOTIDE SEQUENCE</scope>
    <source>
        <strain evidence="2">NRRL B-8018</strain>
    </source>
</reference>
<evidence type="ECO:0000256" key="1">
    <source>
        <dbReference type="SAM" id="SignalP"/>
    </source>
</evidence>